<feature type="region of interest" description="Disordered" evidence="1">
    <location>
        <begin position="289"/>
        <end position="326"/>
    </location>
</feature>
<dbReference type="SUPFAM" id="SSF50978">
    <property type="entry name" value="WD40 repeat-like"/>
    <property type="match status" value="1"/>
</dbReference>
<organism evidence="2 3">
    <name type="scientific">Sphagnurus paluster</name>
    <dbReference type="NCBI Taxonomy" id="117069"/>
    <lineage>
        <taxon>Eukaryota</taxon>
        <taxon>Fungi</taxon>
        <taxon>Dikarya</taxon>
        <taxon>Basidiomycota</taxon>
        <taxon>Agaricomycotina</taxon>
        <taxon>Agaricomycetes</taxon>
        <taxon>Agaricomycetidae</taxon>
        <taxon>Agaricales</taxon>
        <taxon>Tricholomatineae</taxon>
        <taxon>Lyophyllaceae</taxon>
        <taxon>Sphagnurus</taxon>
    </lineage>
</organism>
<proteinExistence type="predicted"/>
<reference evidence="2" key="2">
    <citation type="submission" date="2021-10" db="EMBL/GenBank/DDBJ databases">
        <title>Phylogenomics reveals ancestral predisposition of the termite-cultivated fungus Termitomyces towards a domesticated lifestyle.</title>
        <authorList>
            <person name="Auxier B."/>
            <person name="Grum-Grzhimaylo A."/>
            <person name="Cardenas M.E."/>
            <person name="Lodge J.D."/>
            <person name="Laessoe T."/>
            <person name="Pedersen O."/>
            <person name="Smith M.E."/>
            <person name="Kuyper T.W."/>
            <person name="Franco-Molano E.A."/>
            <person name="Baroni T.J."/>
            <person name="Aanen D.K."/>
        </authorList>
    </citation>
    <scope>NUCLEOTIDE SEQUENCE</scope>
    <source>
        <strain evidence="2">D49</strain>
    </source>
</reference>
<feature type="region of interest" description="Disordered" evidence="1">
    <location>
        <begin position="473"/>
        <end position="493"/>
    </location>
</feature>
<feature type="compositionally biased region" description="Polar residues" evidence="1">
    <location>
        <begin position="289"/>
        <end position="320"/>
    </location>
</feature>
<accession>A0A9P7G089</accession>
<name>A0A9P7G089_9AGAR</name>
<sequence>MPLKERTNLYLDAAAMYQPGAKYTFSTSRATPDPPSSSILENRATNYSPSLRIAGSHRRRLQRYSDAEEELARTFKQCQTEPPARDLQIRALEQATSMLSAHAQEAQESAEKLRFLLSDRSLDPDVYEKLQRERWLEENRHFVVDQETSILLQHLENLTRSSPLETCLLNSERSSEMDEEMRRRRNLLKFFDTSTAQPSVRIRKATSVLFERPQKRRTLDRVSPMRLRTTSTVTTASLLPRPVSLDGWTHRPRYPSHTGLDTAQTPAPLREIAEGPSVDKKEDIHVSTPTTTAVHASFSRSTKSPPVNTSTISNIPQIPSSVKRPQFGDEAGTATIYLNTYTPDLPMDFGLITDVEVPLPDYALELFSRFDYNPVISISHLPTSSERSSDAGPRQSQRNPNAVPKRHSSPFLQVPSVATPTHQQNQKTPRLGRAKSYRQLGSLFSIPEALSSRTGVEFTDRSARRRDDIVSSALSSAASLSPPTPAEGREGFSSKLKKRLSVLRSILILMTSPGPPPAAPVHLLRTHSSPVTALSISSDNERIYSGDASGFVVVTSTRSLRPITAWNAHTDSLLGVEEWGDYLITYVLPKPTRFLHLTCLLATLGITNCTCGGMSRNYRLLHN</sequence>
<reference evidence="2" key="1">
    <citation type="submission" date="2021-02" db="EMBL/GenBank/DDBJ databases">
        <authorList>
            <person name="Nieuwenhuis M."/>
            <person name="Van De Peppel L.J.J."/>
        </authorList>
    </citation>
    <scope>NUCLEOTIDE SEQUENCE</scope>
    <source>
        <strain evidence="2">D49</strain>
    </source>
</reference>
<dbReference type="InterPro" id="IPR036322">
    <property type="entry name" value="WD40_repeat_dom_sf"/>
</dbReference>
<dbReference type="Gene3D" id="2.130.10.10">
    <property type="entry name" value="YVTN repeat-like/Quinoprotein amine dehydrogenase"/>
    <property type="match status" value="1"/>
</dbReference>
<dbReference type="EMBL" id="JABCKI010005781">
    <property type="protein sequence ID" value="KAG5638112.1"/>
    <property type="molecule type" value="Genomic_DNA"/>
</dbReference>
<comment type="caution">
    <text evidence="2">The sequence shown here is derived from an EMBL/GenBank/DDBJ whole genome shotgun (WGS) entry which is preliminary data.</text>
</comment>
<feature type="compositionally biased region" description="Polar residues" evidence="1">
    <location>
        <begin position="416"/>
        <end position="428"/>
    </location>
</feature>
<dbReference type="InterPro" id="IPR015943">
    <property type="entry name" value="WD40/YVTN_repeat-like_dom_sf"/>
</dbReference>
<protein>
    <submittedName>
        <fullName evidence="2">Uncharacterized protein</fullName>
    </submittedName>
</protein>
<feature type="region of interest" description="Disordered" evidence="1">
    <location>
        <begin position="382"/>
        <end position="433"/>
    </location>
</feature>
<evidence type="ECO:0000256" key="1">
    <source>
        <dbReference type="SAM" id="MobiDB-lite"/>
    </source>
</evidence>
<evidence type="ECO:0000313" key="2">
    <source>
        <dbReference type="EMBL" id="KAG5638112.1"/>
    </source>
</evidence>
<gene>
    <name evidence="2" type="ORF">H0H81_001790</name>
</gene>
<dbReference type="OrthoDB" id="3254613at2759"/>
<evidence type="ECO:0000313" key="3">
    <source>
        <dbReference type="Proteomes" id="UP000717328"/>
    </source>
</evidence>
<dbReference type="Proteomes" id="UP000717328">
    <property type="component" value="Unassembled WGS sequence"/>
</dbReference>
<feature type="region of interest" description="Disordered" evidence="1">
    <location>
        <begin position="25"/>
        <end position="44"/>
    </location>
</feature>
<dbReference type="AlphaFoldDB" id="A0A9P7G089"/>
<keyword evidence="3" id="KW-1185">Reference proteome</keyword>